<dbReference type="Proteomes" id="UP000775547">
    <property type="component" value="Unassembled WGS sequence"/>
</dbReference>
<evidence type="ECO:0000313" key="2">
    <source>
        <dbReference type="EMBL" id="KAG5641147.1"/>
    </source>
</evidence>
<dbReference type="GO" id="GO:0006360">
    <property type="term" value="P:transcription by RNA polymerase I"/>
    <property type="evidence" value="ECO:0007669"/>
    <property type="project" value="InterPro"/>
</dbReference>
<dbReference type="Gene3D" id="6.20.250.70">
    <property type="match status" value="1"/>
</dbReference>
<accession>A0A9P7FZ08</accession>
<proteinExistence type="predicted"/>
<gene>
    <name evidence="2" type="ORF">DXG03_005886</name>
</gene>
<reference evidence="2" key="1">
    <citation type="submission" date="2020-07" db="EMBL/GenBank/DDBJ databases">
        <authorList>
            <person name="Nieuwenhuis M."/>
            <person name="Van De Peppel L.J.J."/>
        </authorList>
    </citation>
    <scope>NUCLEOTIDE SEQUENCE</scope>
    <source>
        <strain evidence="2">AP01</strain>
        <tissue evidence="2">Mycelium</tissue>
    </source>
</reference>
<dbReference type="Pfam" id="PF08208">
    <property type="entry name" value="RNA_polI_A34"/>
    <property type="match status" value="1"/>
</dbReference>
<evidence type="ECO:0000256" key="1">
    <source>
        <dbReference type="SAM" id="MobiDB-lite"/>
    </source>
</evidence>
<feature type="compositionally biased region" description="Basic residues" evidence="1">
    <location>
        <begin position="18"/>
        <end position="30"/>
    </location>
</feature>
<feature type="region of interest" description="Disordered" evidence="1">
    <location>
        <begin position="1"/>
        <end position="52"/>
    </location>
</feature>
<dbReference type="OrthoDB" id="76224at2759"/>
<dbReference type="AlphaFoldDB" id="A0A9P7FZ08"/>
<comment type="caution">
    <text evidence="2">The sequence shown here is derived from an EMBL/GenBank/DDBJ whole genome shotgun (WGS) entry which is preliminary data.</text>
</comment>
<dbReference type="InterPro" id="IPR013240">
    <property type="entry name" value="DNA-dir_RNA_pol1_su_RPA34"/>
</dbReference>
<keyword evidence="3" id="KW-1185">Reference proteome</keyword>
<sequence>MSSSESSSSSPEPEIAKVTKKLKEKGKKKSTATGNGKNEGVDPTWDYKPPANVSLLQNSEDAGEFDWDAVANDDDLELWLVRVPESVKPKYIENTTLELPPTTKSARTGTLNRKHATFDIWSVGEDDEHGIGGEEIKSVSCLLPRKSQKGKLFPAPKPFARHLVVSAQPVVPTPNPASAGPIEPYSRPPRENHPKEVLTHRFLPYGSLSGIQYANILEEHQMDVDVPATHPEPSPTQKKSKHSKADAPVAETKKVKGKKRKGDADAESASVEKKSKKAKTS</sequence>
<organism evidence="2 3">
    <name type="scientific">Asterophora parasitica</name>
    <dbReference type="NCBI Taxonomy" id="117018"/>
    <lineage>
        <taxon>Eukaryota</taxon>
        <taxon>Fungi</taxon>
        <taxon>Dikarya</taxon>
        <taxon>Basidiomycota</taxon>
        <taxon>Agaricomycotina</taxon>
        <taxon>Agaricomycetes</taxon>
        <taxon>Agaricomycetidae</taxon>
        <taxon>Agaricales</taxon>
        <taxon>Tricholomatineae</taxon>
        <taxon>Lyophyllaceae</taxon>
        <taxon>Asterophora</taxon>
    </lineage>
</organism>
<feature type="region of interest" description="Disordered" evidence="1">
    <location>
        <begin position="170"/>
        <end position="193"/>
    </location>
</feature>
<protein>
    <submittedName>
        <fullName evidence="2">Uncharacterized protein</fullName>
    </submittedName>
</protein>
<reference evidence="2" key="2">
    <citation type="submission" date="2021-10" db="EMBL/GenBank/DDBJ databases">
        <title>Phylogenomics reveals ancestral predisposition of the termite-cultivated fungus Termitomyces towards a domesticated lifestyle.</title>
        <authorList>
            <person name="Auxier B."/>
            <person name="Grum-Grzhimaylo A."/>
            <person name="Cardenas M.E."/>
            <person name="Lodge J.D."/>
            <person name="Laessoe T."/>
            <person name="Pedersen O."/>
            <person name="Smith M.E."/>
            <person name="Kuyper T.W."/>
            <person name="Franco-Molano E.A."/>
            <person name="Baroni T.J."/>
            <person name="Aanen D.K."/>
        </authorList>
    </citation>
    <scope>NUCLEOTIDE SEQUENCE</scope>
    <source>
        <strain evidence="2">AP01</strain>
        <tissue evidence="2">Mycelium</tissue>
    </source>
</reference>
<evidence type="ECO:0000313" key="3">
    <source>
        <dbReference type="Proteomes" id="UP000775547"/>
    </source>
</evidence>
<dbReference type="EMBL" id="JABCKV010000377">
    <property type="protein sequence ID" value="KAG5641147.1"/>
    <property type="molecule type" value="Genomic_DNA"/>
</dbReference>
<feature type="compositionally biased region" description="Low complexity" evidence="1">
    <location>
        <begin position="1"/>
        <end position="13"/>
    </location>
</feature>
<feature type="region of interest" description="Disordered" evidence="1">
    <location>
        <begin position="226"/>
        <end position="281"/>
    </location>
</feature>
<name>A0A9P7FZ08_9AGAR</name>